<keyword evidence="3" id="KW-1185">Reference proteome</keyword>
<sequence length="279" mass="31978">MDSSSTPPARHPTLVEVCSRAPRPSFLAEEDEELMAMLRIADQQFQEYVEHFNPNFDWNEAEQWAFHDEDSNQLPELAQPAPGVFNPMLLSPTLSLPPPNMRPFHSNQEFNPIRRNQSFPYSARQQLPYPRQQQYETSANQWRRGIEDNNFFGNHNNRGQRAGRHTTNPRYQKNSFYSNSTRTDNRRSSSTNNGFRGSTSNATNSNSNGRSYYRPYNNSNHCPGHVVHHQELPQNIRSDSGTSTSEINEPFGRAESYPSLAEASIARLTTLDGTAHHFY</sequence>
<reference evidence="2" key="1">
    <citation type="submission" date="2023-06" db="EMBL/GenBank/DDBJ databases">
        <title>Genomic analysis of the entomopathogenic nematode Steinernema hermaphroditum.</title>
        <authorList>
            <person name="Schwarz E.M."/>
            <person name="Heppert J.K."/>
            <person name="Baniya A."/>
            <person name="Schwartz H.T."/>
            <person name="Tan C.-H."/>
            <person name="Antoshechkin I."/>
            <person name="Sternberg P.W."/>
            <person name="Goodrich-Blair H."/>
            <person name="Dillman A.R."/>
        </authorList>
    </citation>
    <scope>NUCLEOTIDE SEQUENCE</scope>
    <source>
        <strain evidence="2">PS9179</strain>
        <tissue evidence="2">Whole animal</tissue>
    </source>
</reference>
<accession>A0AA39HIH3</accession>
<feature type="compositionally biased region" description="Polar residues" evidence="1">
    <location>
        <begin position="235"/>
        <end position="247"/>
    </location>
</feature>
<dbReference type="AlphaFoldDB" id="A0AA39HIH3"/>
<gene>
    <name evidence="2" type="ORF">QR680_018606</name>
</gene>
<comment type="caution">
    <text evidence="2">The sequence shown here is derived from an EMBL/GenBank/DDBJ whole genome shotgun (WGS) entry which is preliminary data.</text>
</comment>
<organism evidence="2 3">
    <name type="scientific">Steinernema hermaphroditum</name>
    <dbReference type="NCBI Taxonomy" id="289476"/>
    <lineage>
        <taxon>Eukaryota</taxon>
        <taxon>Metazoa</taxon>
        <taxon>Ecdysozoa</taxon>
        <taxon>Nematoda</taxon>
        <taxon>Chromadorea</taxon>
        <taxon>Rhabditida</taxon>
        <taxon>Tylenchina</taxon>
        <taxon>Panagrolaimomorpha</taxon>
        <taxon>Strongyloidoidea</taxon>
        <taxon>Steinernematidae</taxon>
        <taxon>Steinernema</taxon>
    </lineage>
</organism>
<feature type="compositionally biased region" description="Polar residues" evidence="1">
    <location>
        <begin position="151"/>
        <end position="177"/>
    </location>
</feature>
<feature type="compositionally biased region" description="Low complexity" evidence="1">
    <location>
        <begin position="178"/>
        <end position="211"/>
    </location>
</feature>
<feature type="region of interest" description="Disordered" evidence="1">
    <location>
        <begin position="235"/>
        <end position="255"/>
    </location>
</feature>
<evidence type="ECO:0000313" key="2">
    <source>
        <dbReference type="EMBL" id="KAK0406493.1"/>
    </source>
</evidence>
<evidence type="ECO:0000313" key="3">
    <source>
        <dbReference type="Proteomes" id="UP001175271"/>
    </source>
</evidence>
<evidence type="ECO:0000256" key="1">
    <source>
        <dbReference type="SAM" id="MobiDB-lite"/>
    </source>
</evidence>
<protein>
    <submittedName>
        <fullName evidence="2">Uncharacterized protein</fullName>
    </submittedName>
</protein>
<name>A0AA39HIH3_9BILA</name>
<dbReference type="Proteomes" id="UP001175271">
    <property type="component" value="Unassembled WGS sequence"/>
</dbReference>
<proteinExistence type="predicted"/>
<dbReference type="EMBL" id="JAUCMV010000004">
    <property type="protein sequence ID" value="KAK0406493.1"/>
    <property type="molecule type" value="Genomic_DNA"/>
</dbReference>
<feature type="region of interest" description="Disordered" evidence="1">
    <location>
        <begin position="147"/>
        <end position="222"/>
    </location>
</feature>